<evidence type="ECO:0000313" key="2">
    <source>
        <dbReference type="EMBL" id="KAL0871314.1"/>
    </source>
</evidence>
<dbReference type="EMBL" id="JBEUOH010000017">
    <property type="protein sequence ID" value="KAL0871314.1"/>
    <property type="molecule type" value="Genomic_DNA"/>
</dbReference>
<dbReference type="Proteomes" id="UP001549920">
    <property type="component" value="Unassembled WGS sequence"/>
</dbReference>
<evidence type="ECO:0000259" key="1">
    <source>
        <dbReference type="PROSITE" id="PS50878"/>
    </source>
</evidence>
<organism evidence="2 3">
    <name type="scientific">Loxostege sticticalis</name>
    <name type="common">Beet webworm moth</name>
    <dbReference type="NCBI Taxonomy" id="481309"/>
    <lineage>
        <taxon>Eukaryota</taxon>
        <taxon>Metazoa</taxon>
        <taxon>Ecdysozoa</taxon>
        <taxon>Arthropoda</taxon>
        <taxon>Hexapoda</taxon>
        <taxon>Insecta</taxon>
        <taxon>Pterygota</taxon>
        <taxon>Neoptera</taxon>
        <taxon>Endopterygota</taxon>
        <taxon>Lepidoptera</taxon>
        <taxon>Glossata</taxon>
        <taxon>Ditrysia</taxon>
        <taxon>Pyraloidea</taxon>
        <taxon>Crambidae</taxon>
        <taxon>Pyraustinae</taxon>
        <taxon>Loxostege</taxon>
    </lineage>
</organism>
<comment type="caution">
    <text evidence="2">The sequence shown here is derived from an EMBL/GenBank/DDBJ whole genome shotgun (WGS) entry which is preliminary data.</text>
</comment>
<dbReference type="PANTHER" id="PTHR35450">
    <property type="entry name" value="REVERSE TRANSCRIPTASE DOMAIN-CONTAINING PROTEIN"/>
    <property type="match status" value="1"/>
</dbReference>
<dbReference type="InterPro" id="IPR000477">
    <property type="entry name" value="RT_dom"/>
</dbReference>
<evidence type="ECO:0000313" key="3">
    <source>
        <dbReference type="Proteomes" id="UP001549920"/>
    </source>
</evidence>
<dbReference type="InterPro" id="IPR043502">
    <property type="entry name" value="DNA/RNA_pol_sf"/>
</dbReference>
<proteinExistence type="predicted"/>
<accession>A0ABR3HLP0</accession>
<name>A0ABR3HLP0_LOXSC</name>
<dbReference type="Pfam" id="PF00078">
    <property type="entry name" value="RVT_1"/>
    <property type="match status" value="1"/>
</dbReference>
<keyword evidence="3" id="KW-1185">Reference proteome</keyword>
<protein>
    <recommendedName>
        <fullName evidence="1">Reverse transcriptase domain-containing protein</fullName>
    </recommendedName>
</protein>
<feature type="domain" description="Reverse transcriptase" evidence="1">
    <location>
        <begin position="522"/>
        <end position="719"/>
    </location>
</feature>
<dbReference type="PANTHER" id="PTHR35450:SF2">
    <property type="entry name" value="REVERSE TRANSCRIPTASE DOMAIN-CONTAINING PROTEIN"/>
    <property type="match status" value="1"/>
</dbReference>
<sequence length="719" mass="83918">MHQYPDIQVTRQRLGDQRRAIIRNKLLPQSIIDNIYTEIQTELNEHSTPIIHYPSQNDTTSSTTNTFSQSQATQRTRWTDVHNEAIMRFYYHVTRLETDKTMNRRKIHQNFIATFPDLLHVTEQRVADQRRLIILNKLINEETLELIKQNVAEELQITDSTNTETNTNTQTATVDIPVNSQSQQTFSTTEHISGTDEHITSIINLDSTPQINTETSNLEINHTINSTFTEALQYFKSTNPTSRSYIPKQRSSKKLAIIVNYIDKKILTEHIDENTTYDTLQTILYCAAWTAAKVNGAKLSLPPRDTSIYSHKKHKPKWQIRLESKIEDLRAKIGRLTQYINGSRSRKLVKHVNKILTAYKIHTVHEEANTQLIHFLDTLKQKLSVLSSRLKRYTTCTLRKTQNNQFTNNEKQFYRNMNTTNNSITPRPHTTAPSPDNMKEFWSAIWENSHEHNQEAEWIQTEQQKFMDMQEMDFQLITWETFVTVLNKLHNWKTPGSDHIHNYWLKKFTHAHKFLHYFINYFIKNPDTIPEYVMAGITYMIPKDSTDTSNPAKYRPITCLQTTYKLLTSCITDTIYKHIDQNQILTEQQKGCRRSSQGCKEQLTIDSVILRQVQKIKGNLFSMYIDYKKAYDSVPHSWLLEILNIYKIHPVIKSFLGHVITKWKTRLQFNTGDGIQHTNSISIRRGIFQGDALSPLWFCLALNPLSNLLNSILITKKTL</sequence>
<gene>
    <name evidence="2" type="ORF">ABMA27_005059</name>
</gene>
<dbReference type="PROSITE" id="PS50878">
    <property type="entry name" value="RT_POL"/>
    <property type="match status" value="1"/>
</dbReference>
<dbReference type="SUPFAM" id="SSF56672">
    <property type="entry name" value="DNA/RNA polymerases"/>
    <property type="match status" value="1"/>
</dbReference>
<reference evidence="2 3" key="1">
    <citation type="submission" date="2024-06" db="EMBL/GenBank/DDBJ databases">
        <title>A chromosome-level genome assembly of beet webworm, Loxostege sticticalis.</title>
        <authorList>
            <person name="Zhang Y."/>
        </authorList>
    </citation>
    <scope>NUCLEOTIDE SEQUENCE [LARGE SCALE GENOMIC DNA]</scope>
    <source>
        <strain evidence="2">AQ026</strain>
        <tissue evidence="2">Whole body</tissue>
    </source>
</reference>